<reference evidence="2 3" key="1">
    <citation type="submission" date="2018-06" db="EMBL/GenBank/DDBJ databases">
        <authorList>
            <consortium name="Pathogen Informatics"/>
            <person name="Doyle S."/>
        </authorList>
    </citation>
    <scope>NUCLEOTIDE SEQUENCE [LARGE SCALE GENOMIC DNA]</scope>
    <source>
        <strain evidence="2 3">NCTC9140</strain>
    </source>
</reference>
<feature type="transmembrane region" description="Helical" evidence="1">
    <location>
        <begin position="94"/>
        <end position="113"/>
    </location>
</feature>
<gene>
    <name evidence="2" type="ORF">NCTC9140_04344</name>
</gene>
<evidence type="ECO:0000313" key="2">
    <source>
        <dbReference type="EMBL" id="STS82593.1"/>
    </source>
</evidence>
<dbReference type="EMBL" id="UGKQ01000007">
    <property type="protein sequence ID" value="STS82593.1"/>
    <property type="molecule type" value="Genomic_DNA"/>
</dbReference>
<protein>
    <submittedName>
        <fullName evidence="2">Membrane-bound diguanylate cyclase</fullName>
    </submittedName>
</protein>
<evidence type="ECO:0000313" key="3">
    <source>
        <dbReference type="Proteomes" id="UP000254938"/>
    </source>
</evidence>
<evidence type="ECO:0000256" key="1">
    <source>
        <dbReference type="SAM" id="Phobius"/>
    </source>
</evidence>
<dbReference type="AlphaFoldDB" id="A0A377TSC6"/>
<feature type="transmembrane region" description="Helical" evidence="1">
    <location>
        <begin position="68"/>
        <end position="88"/>
    </location>
</feature>
<name>A0A377TSC6_KLEPN</name>
<keyword evidence="1" id="KW-0472">Membrane</keyword>
<feature type="transmembrane region" description="Helical" evidence="1">
    <location>
        <begin position="125"/>
        <end position="148"/>
    </location>
</feature>
<sequence>MSSLSIRSFTLFREEQPVRDALVLFTLTLLLHFLGAMLRLVQELSFFWPLNAVMAGIFARYVWLNRSYFYAVCFAAMLVYDGLTSRWGMGFASLLINFSNIVFIVTLAQLVLWDKRRADSMPGPINALNLFCFCLLAALLCAAVGALGSVDVERATFVPQLADWFSEQFSTAVLILPFILTLTLPSALSGFRFRQLLPVLALSCQLRLAWR</sequence>
<proteinExistence type="predicted"/>
<feature type="transmembrane region" description="Helical" evidence="1">
    <location>
        <begin position="46"/>
        <end position="63"/>
    </location>
</feature>
<feature type="transmembrane region" description="Helical" evidence="1">
    <location>
        <begin position="168"/>
        <end position="188"/>
    </location>
</feature>
<feature type="transmembrane region" description="Helical" evidence="1">
    <location>
        <begin position="21"/>
        <end position="40"/>
    </location>
</feature>
<accession>A0A377TSC6</accession>
<dbReference type="Proteomes" id="UP000254938">
    <property type="component" value="Unassembled WGS sequence"/>
</dbReference>
<keyword evidence="1" id="KW-1133">Transmembrane helix</keyword>
<organism evidence="2 3">
    <name type="scientific">Klebsiella pneumoniae</name>
    <dbReference type="NCBI Taxonomy" id="573"/>
    <lineage>
        <taxon>Bacteria</taxon>
        <taxon>Pseudomonadati</taxon>
        <taxon>Pseudomonadota</taxon>
        <taxon>Gammaproteobacteria</taxon>
        <taxon>Enterobacterales</taxon>
        <taxon>Enterobacteriaceae</taxon>
        <taxon>Klebsiella/Raoultella group</taxon>
        <taxon>Klebsiella</taxon>
        <taxon>Klebsiella pneumoniae complex</taxon>
    </lineage>
</organism>
<keyword evidence="1" id="KW-0812">Transmembrane</keyword>